<evidence type="ECO:0000259" key="3">
    <source>
        <dbReference type="PROSITE" id="PS50076"/>
    </source>
</evidence>
<name>A0A6A6WTU2_9PLEO</name>
<dbReference type="Proteomes" id="UP000799757">
    <property type="component" value="Unassembled WGS sequence"/>
</dbReference>
<evidence type="ECO:0000256" key="2">
    <source>
        <dbReference type="SAM" id="Phobius"/>
    </source>
</evidence>
<dbReference type="CDD" id="cd06257">
    <property type="entry name" value="DnaJ"/>
    <property type="match status" value="1"/>
</dbReference>
<sequence length="307" mass="35192">MLSRKPALLLTSYSAFSPFYYAPAPQPCTSCRHPRSPLQSPSQTPARAYAQPAALPSSQGREADLKWPEPIQPHQTPTPYQILSLRHGDVYSKQRFYFLVKLYHPDRCHPSSPVSQLPHALRIERYRLLIAAHAILSDDAKRRAYDLWGHGWAGHGRSPSPRSPHKWPPERKAWPPGHDPMMNATWEDWERWYRREHNGPHGDSPRDMYMTNFAFVSIVLSLVSIGLVMQGTRANMMSSSYMEQQEKVHKAASMELARSKRASMTGDREERIRTFLEHREAVLAGEDAYQRMLPPSETCAPDTVRKQ</sequence>
<dbReference type="PROSITE" id="PS50076">
    <property type="entry name" value="DNAJ_2"/>
    <property type="match status" value="1"/>
</dbReference>
<dbReference type="Gene3D" id="1.10.287.110">
    <property type="entry name" value="DnaJ domain"/>
    <property type="match status" value="1"/>
</dbReference>
<gene>
    <name evidence="4" type="ORF">K505DRAFT_329749</name>
</gene>
<dbReference type="SUPFAM" id="SSF46565">
    <property type="entry name" value="Chaperone J-domain"/>
    <property type="match status" value="1"/>
</dbReference>
<feature type="region of interest" description="Disordered" evidence="1">
    <location>
        <begin position="31"/>
        <end position="62"/>
    </location>
</feature>
<feature type="domain" description="J" evidence="3">
    <location>
        <begin position="78"/>
        <end position="149"/>
    </location>
</feature>
<dbReference type="OrthoDB" id="445556at2759"/>
<evidence type="ECO:0000313" key="4">
    <source>
        <dbReference type="EMBL" id="KAF2787344.1"/>
    </source>
</evidence>
<keyword evidence="2" id="KW-0472">Membrane</keyword>
<feature type="transmembrane region" description="Helical" evidence="2">
    <location>
        <begin position="208"/>
        <end position="229"/>
    </location>
</feature>
<dbReference type="InterPro" id="IPR036869">
    <property type="entry name" value="J_dom_sf"/>
</dbReference>
<keyword evidence="2" id="KW-1133">Transmembrane helix</keyword>
<dbReference type="InterPro" id="IPR001623">
    <property type="entry name" value="DnaJ_domain"/>
</dbReference>
<proteinExistence type="predicted"/>
<keyword evidence="2" id="KW-0812">Transmembrane</keyword>
<reference evidence="4" key="1">
    <citation type="journal article" date="2020" name="Stud. Mycol.">
        <title>101 Dothideomycetes genomes: a test case for predicting lifestyles and emergence of pathogens.</title>
        <authorList>
            <person name="Haridas S."/>
            <person name="Albert R."/>
            <person name="Binder M."/>
            <person name="Bloem J."/>
            <person name="Labutti K."/>
            <person name="Salamov A."/>
            <person name="Andreopoulos B."/>
            <person name="Baker S."/>
            <person name="Barry K."/>
            <person name="Bills G."/>
            <person name="Bluhm B."/>
            <person name="Cannon C."/>
            <person name="Castanera R."/>
            <person name="Culley D."/>
            <person name="Daum C."/>
            <person name="Ezra D."/>
            <person name="Gonzalez J."/>
            <person name="Henrissat B."/>
            <person name="Kuo A."/>
            <person name="Liang C."/>
            <person name="Lipzen A."/>
            <person name="Lutzoni F."/>
            <person name="Magnuson J."/>
            <person name="Mondo S."/>
            <person name="Nolan M."/>
            <person name="Ohm R."/>
            <person name="Pangilinan J."/>
            <person name="Park H.-J."/>
            <person name="Ramirez L."/>
            <person name="Alfaro M."/>
            <person name="Sun H."/>
            <person name="Tritt A."/>
            <person name="Yoshinaga Y."/>
            <person name="Zwiers L.-H."/>
            <person name="Turgeon B."/>
            <person name="Goodwin S."/>
            <person name="Spatafora J."/>
            <person name="Crous P."/>
            <person name="Grigoriev I."/>
        </authorList>
    </citation>
    <scope>NUCLEOTIDE SEQUENCE</scope>
    <source>
        <strain evidence="4">CBS 109.77</strain>
    </source>
</reference>
<accession>A0A6A6WTU2</accession>
<organism evidence="4 5">
    <name type="scientific">Melanomma pulvis-pyrius CBS 109.77</name>
    <dbReference type="NCBI Taxonomy" id="1314802"/>
    <lineage>
        <taxon>Eukaryota</taxon>
        <taxon>Fungi</taxon>
        <taxon>Dikarya</taxon>
        <taxon>Ascomycota</taxon>
        <taxon>Pezizomycotina</taxon>
        <taxon>Dothideomycetes</taxon>
        <taxon>Pleosporomycetidae</taxon>
        <taxon>Pleosporales</taxon>
        <taxon>Melanommataceae</taxon>
        <taxon>Melanomma</taxon>
    </lineage>
</organism>
<dbReference type="AlphaFoldDB" id="A0A6A6WTU2"/>
<dbReference type="EMBL" id="MU002330">
    <property type="protein sequence ID" value="KAF2787344.1"/>
    <property type="molecule type" value="Genomic_DNA"/>
</dbReference>
<feature type="region of interest" description="Disordered" evidence="1">
    <location>
        <begin position="154"/>
        <end position="174"/>
    </location>
</feature>
<evidence type="ECO:0000313" key="5">
    <source>
        <dbReference type="Proteomes" id="UP000799757"/>
    </source>
</evidence>
<protein>
    <recommendedName>
        <fullName evidence="3">J domain-containing protein</fullName>
    </recommendedName>
</protein>
<evidence type="ECO:0000256" key="1">
    <source>
        <dbReference type="SAM" id="MobiDB-lite"/>
    </source>
</evidence>
<keyword evidence="5" id="KW-1185">Reference proteome</keyword>